<dbReference type="InterPro" id="IPR003772">
    <property type="entry name" value="YceD"/>
</dbReference>
<name>A0A1F5UWE1_FRAXR</name>
<evidence type="ECO:0000313" key="2">
    <source>
        <dbReference type="Proteomes" id="UP000179157"/>
    </source>
</evidence>
<dbReference type="STRING" id="1817864.A2Z21_06715"/>
<evidence type="ECO:0008006" key="3">
    <source>
        <dbReference type="Google" id="ProtNLM"/>
    </source>
</evidence>
<comment type="caution">
    <text evidence="1">The sequence shown here is derived from an EMBL/GenBank/DDBJ whole genome shotgun (WGS) entry which is preliminary data.</text>
</comment>
<accession>A0A1F5UWE1</accession>
<protein>
    <recommendedName>
        <fullName evidence="3">DUF177 domain-containing protein</fullName>
    </recommendedName>
</protein>
<dbReference type="Pfam" id="PF02620">
    <property type="entry name" value="YceD"/>
    <property type="match status" value="1"/>
</dbReference>
<dbReference type="PANTHER" id="PTHR34374:SF1">
    <property type="entry name" value="LARGE RIBOSOMAL RNA SUBUNIT ACCUMULATION PROTEIN YCED HOMOLOG 1, CHLOROPLASTIC"/>
    <property type="match status" value="1"/>
</dbReference>
<proteinExistence type="predicted"/>
<dbReference type="PANTHER" id="PTHR34374">
    <property type="entry name" value="LARGE RIBOSOMAL RNA SUBUNIT ACCUMULATION PROTEIN YCED HOMOLOG 1, CHLOROPLASTIC"/>
    <property type="match status" value="1"/>
</dbReference>
<dbReference type="EMBL" id="MFGX01000056">
    <property type="protein sequence ID" value="OGF55483.1"/>
    <property type="molecule type" value="Genomic_DNA"/>
</dbReference>
<organism evidence="1 2">
    <name type="scientific">Fraserbacteria sp. (strain RBG_16_55_9)</name>
    <dbReference type="NCBI Taxonomy" id="1817864"/>
    <lineage>
        <taxon>Bacteria</taxon>
        <taxon>Candidatus Fraseribacteriota</taxon>
    </lineage>
</organism>
<gene>
    <name evidence="1" type="ORF">A2Z21_06715</name>
</gene>
<reference evidence="1 2" key="1">
    <citation type="journal article" date="2016" name="Nat. Commun.">
        <title>Thousands of microbial genomes shed light on interconnected biogeochemical processes in an aquifer system.</title>
        <authorList>
            <person name="Anantharaman K."/>
            <person name="Brown C.T."/>
            <person name="Hug L.A."/>
            <person name="Sharon I."/>
            <person name="Castelle C.J."/>
            <person name="Probst A.J."/>
            <person name="Thomas B.C."/>
            <person name="Singh A."/>
            <person name="Wilkins M.J."/>
            <person name="Karaoz U."/>
            <person name="Brodie E.L."/>
            <person name="Williams K.H."/>
            <person name="Hubbard S.S."/>
            <person name="Banfield J.F."/>
        </authorList>
    </citation>
    <scope>NUCLEOTIDE SEQUENCE [LARGE SCALE GENOMIC DNA]</scope>
    <source>
        <strain evidence="2">RBG_16_55_9</strain>
    </source>
</reference>
<evidence type="ECO:0000313" key="1">
    <source>
        <dbReference type="EMBL" id="OGF55483.1"/>
    </source>
</evidence>
<dbReference type="Proteomes" id="UP000179157">
    <property type="component" value="Unassembled WGS sequence"/>
</dbReference>
<sequence>MKQLKASKGQIFAFEKLEDWGHLTSKGRPLEYTRPVHMKGDAHYRDGIVYVRVQITTEIEVECSRCLKLISQSVQLAESLEFQEEPETGLQGVLLDEFSYEYGAEELELMAYFEKLIAASLEIKPLCNADCRGLCPTCGQNLNQGSCTCTQKRSKDPRLGKLKELLP</sequence>
<dbReference type="AlphaFoldDB" id="A0A1F5UWE1"/>